<comment type="caution">
    <text evidence="1">The sequence shown here is derived from an EMBL/GenBank/DDBJ whole genome shotgun (WGS) entry which is preliminary data.</text>
</comment>
<evidence type="ECO:0000313" key="2">
    <source>
        <dbReference type="Proteomes" id="UP000222523"/>
    </source>
</evidence>
<protein>
    <submittedName>
        <fullName evidence="1">Uncharacterized protein</fullName>
    </submittedName>
</protein>
<gene>
    <name evidence="1" type="ORF">VF04_34975</name>
</gene>
<accession>A0ABX4KFE1</accession>
<evidence type="ECO:0000313" key="1">
    <source>
        <dbReference type="EMBL" id="PHJ87182.1"/>
    </source>
</evidence>
<organism evidence="1 2">
    <name type="scientific">Nostoc linckia z7</name>
    <dbReference type="NCBI Taxonomy" id="1628745"/>
    <lineage>
        <taxon>Bacteria</taxon>
        <taxon>Bacillati</taxon>
        <taxon>Cyanobacteriota</taxon>
        <taxon>Cyanophyceae</taxon>
        <taxon>Nostocales</taxon>
        <taxon>Nostocaceae</taxon>
        <taxon>Nostoc</taxon>
    </lineage>
</organism>
<dbReference type="RefSeq" id="WP_099072408.1">
    <property type="nucleotide sequence ID" value="NZ_LAHC01000163.1"/>
</dbReference>
<sequence length="97" mass="11442">MTKEQYKQRRDELEAQIKELEQQYIDACPYKVGDKVVVVTYFLKEKEVFIQHITISRMENRSFYAIDFAAVKRDGTMSQQGAGLSWLGYKDIIRKID</sequence>
<reference evidence="1 2" key="1">
    <citation type="submission" date="2015-02" db="EMBL/GenBank/DDBJ databases">
        <title>Nostoc linckia genome annotation.</title>
        <authorList>
            <person name="Zhou Z."/>
        </authorList>
    </citation>
    <scope>NUCLEOTIDE SEQUENCE [LARGE SCALE GENOMIC DNA]</scope>
    <source>
        <strain evidence="2">z7</strain>
    </source>
</reference>
<dbReference type="Proteomes" id="UP000222523">
    <property type="component" value="Unassembled WGS sequence"/>
</dbReference>
<proteinExistence type="predicted"/>
<keyword evidence="2" id="KW-1185">Reference proteome</keyword>
<name>A0ABX4KFE1_NOSLI</name>
<dbReference type="EMBL" id="LAHC01000163">
    <property type="protein sequence ID" value="PHJ87182.1"/>
    <property type="molecule type" value="Genomic_DNA"/>
</dbReference>